<dbReference type="GO" id="GO:0016787">
    <property type="term" value="F:hydrolase activity"/>
    <property type="evidence" value="ECO:0007669"/>
    <property type="project" value="UniProtKB-KW"/>
</dbReference>
<dbReference type="InterPro" id="IPR029058">
    <property type="entry name" value="AB_hydrolase_fold"/>
</dbReference>
<evidence type="ECO:0000313" key="2">
    <source>
        <dbReference type="EMBL" id="GAA1620050.1"/>
    </source>
</evidence>
<dbReference type="SUPFAM" id="SSF53474">
    <property type="entry name" value="alpha/beta-Hydrolases"/>
    <property type="match status" value="1"/>
</dbReference>
<dbReference type="PANTHER" id="PTHR47751:SF2">
    <property type="entry name" value="DLTD N-TERMINAL DOMAIN PROTEIN (AFU_ORTHOLOGUE AFUA_8G00380)-RELATED"/>
    <property type="match status" value="1"/>
</dbReference>
<organism evidence="2 3">
    <name type="scientific">Kribbella sancticallisti</name>
    <dbReference type="NCBI Taxonomy" id="460087"/>
    <lineage>
        <taxon>Bacteria</taxon>
        <taxon>Bacillati</taxon>
        <taxon>Actinomycetota</taxon>
        <taxon>Actinomycetes</taxon>
        <taxon>Propionibacteriales</taxon>
        <taxon>Kribbellaceae</taxon>
        <taxon>Kribbella</taxon>
    </lineage>
</organism>
<evidence type="ECO:0000313" key="3">
    <source>
        <dbReference type="Proteomes" id="UP001500393"/>
    </source>
</evidence>
<dbReference type="InterPro" id="IPR051411">
    <property type="entry name" value="Polyketide_trans_af380"/>
</dbReference>
<dbReference type="PANTHER" id="PTHR47751">
    <property type="entry name" value="SUPERFAMILY HYDROLASE, PUTATIVE (AFU_ORTHOLOGUE AFUA_2G16580)-RELATED"/>
    <property type="match status" value="1"/>
</dbReference>
<comment type="caution">
    <text evidence="2">The sequence shown here is derived from an EMBL/GenBank/DDBJ whole genome shotgun (WGS) entry which is preliminary data.</text>
</comment>
<keyword evidence="3" id="KW-1185">Reference proteome</keyword>
<protein>
    <submittedName>
        <fullName evidence="2">Alpha/beta hydrolase</fullName>
    </submittedName>
</protein>
<dbReference type="Proteomes" id="UP001500393">
    <property type="component" value="Unassembled WGS sequence"/>
</dbReference>
<dbReference type="EMBL" id="BAAAOS010000074">
    <property type="protein sequence ID" value="GAA1620050.1"/>
    <property type="molecule type" value="Genomic_DNA"/>
</dbReference>
<dbReference type="Pfam" id="PF02129">
    <property type="entry name" value="Peptidase_S15"/>
    <property type="match status" value="1"/>
</dbReference>
<feature type="domain" description="Xaa-Pro dipeptidyl-peptidase-like" evidence="1">
    <location>
        <begin position="6"/>
        <end position="150"/>
    </location>
</feature>
<evidence type="ECO:0000259" key="1">
    <source>
        <dbReference type="Pfam" id="PF02129"/>
    </source>
</evidence>
<keyword evidence="2" id="KW-0378">Hydrolase</keyword>
<proteinExistence type="predicted"/>
<accession>A0ABN2EWA4</accession>
<reference evidence="2 3" key="1">
    <citation type="journal article" date="2019" name="Int. J. Syst. Evol. Microbiol.">
        <title>The Global Catalogue of Microorganisms (GCM) 10K type strain sequencing project: providing services to taxonomists for standard genome sequencing and annotation.</title>
        <authorList>
            <consortium name="The Broad Institute Genomics Platform"/>
            <consortium name="The Broad Institute Genome Sequencing Center for Infectious Disease"/>
            <person name="Wu L."/>
            <person name="Ma J."/>
        </authorList>
    </citation>
    <scope>NUCLEOTIDE SEQUENCE [LARGE SCALE GENOMIC DNA]</scope>
    <source>
        <strain evidence="2 3">JCM 14969</strain>
    </source>
</reference>
<sequence length="297" mass="32519">MTFDSDGLTLEGLYFRPAGAGPFPCVVMAGGWCYVKELAQPTYAAALAAAGIAALVFDYRNFGGSEGQPRQHIDPAQQIADYRNALDYVESRGEVDANRLGVWGISYSGGHALILGAIDSRVRALCGIVPVTDGYSNMRLAHGTLGFRRFQERILEARRHKHRTGEVTYFPHQPAEEGALATWPFPKSKETFAALQEREAPAYRGESTAESSDLLLGYSVFPYLPRLLAKPSLLIIAEGDDHTHWDLALKAFEGIPGTAKEAMIVANADHLTLYADRDRQNAVARKVADFFRAALDS</sequence>
<dbReference type="InterPro" id="IPR000383">
    <property type="entry name" value="Xaa-Pro-like_dom"/>
</dbReference>
<gene>
    <name evidence="2" type="ORF">GCM10009789_87120</name>
</gene>
<name>A0ABN2EWA4_9ACTN</name>
<dbReference type="Gene3D" id="3.40.50.1820">
    <property type="entry name" value="alpha/beta hydrolase"/>
    <property type="match status" value="1"/>
</dbReference>
<dbReference type="Gene3D" id="1.10.10.800">
    <property type="match status" value="1"/>
</dbReference>